<dbReference type="Proteomes" id="UP000438914">
    <property type="component" value="Unassembled WGS sequence"/>
</dbReference>
<keyword evidence="2" id="KW-0963">Cytoplasm</keyword>
<evidence type="ECO:0000259" key="5">
    <source>
        <dbReference type="Pfam" id="PF01814"/>
    </source>
</evidence>
<name>A0A7K0KC31_9BACT</name>
<keyword evidence="3" id="KW-0479">Metal-binding</keyword>
<dbReference type="InterPro" id="IPR019903">
    <property type="entry name" value="RIC_family"/>
</dbReference>
<proteinExistence type="predicted"/>
<dbReference type="GO" id="GO:0005737">
    <property type="term" value="C:cytoplasm"/>
    <property type="evidence" value="ECO:0007669"/>
    <property type="project" value="UniProtKB-SubCell"/>
</dbReference>
<organism evidence="6 7">
    <name type="scientific">Hallella mizrahii</name>
    <dbReference type="NCBI Taxonomy" id="2606637"/>
    <lineage>
        <taxon>Bacteria</taxon>
        <taxon>Pseudomonadati</taxon>
        <taxon>Bacteroidota</taxon>
        <taxon>Bacteroidia</taxon>
        <taxon>Bacteroidales</taxon>
        <taxon>Prevotellaceae</taxon>
        <taxon>Hallella</taxon>
    </lineage>
</organism>
<evidence type="ECO:0000313" key="6">
    <source>
        <dbReference type="EMBL" id="MST83429.1"/>
    </source>
</evidence>
<keyword evidence="7" id="KW-1185">Reference proteome</keyword>
<dbReference type="RefSeq" id="WP_154532988.1">
    <property type="nucleotide sequence ID" value="NZ_VUNG01000002.1"/>
</dbReference>
<accession>A0A7K0KC31</accession>
<evidence type="ECO:0000256" key="2">
    <source>
        <dbReference type="ARBA" id="ARBA00022490"/>
    </source>
</evidence>
<gene>
    <name evidence="6" type="ORF">FYJ73_01805</name>
</gene>
<dbReference type="PANTHER" id="PTHR36438:SF1">
    <property type="entry name" value="IRON-SULFUR CLUSTER REPAIR PROTEIN YTFE"/>
    <property type="match status" value="1"/>
</dbReference>
<evidence type="ECO:0000313" key="7">
    <source>
        <dbReference type="Proteomes" id="UP000438914"/>
    </source>
</evidence>
<evidence type="ECO:0000256" key="1">
    <source>
        <dbReference type="ARBA" id="ARBA00004496"/>
    </source>
</evidence>
<protein>
    <submittedName>
        <fullName evidence="6">(Fe-S)-binding protein</fullName>
    </submittedName>
</protein>
<sequence length="180" mass="21096">MENTSRFNFSEWPLDLLVDYVLKVHHRRVREKGPGTLSLINKVMMENLVLDEVEQLFSQSLSDLDTHLMKEERVLFPYILDLYDAVRRGQPIAPMHCGTVRNPINVMMSDHDAELQRHERIATLLNDYQAPADASEDYKELMRQLSEFRENLKEHTHVENDIIFPKAIEMEASRFDGQNL</sequence>
<evidence type="ECO:0000256" key="3">
    <source>
        <dbReference type="ARBA" id="ARBA00022723"/>
    </source>
</evidence>
<comment type="caution">
    <text evidence="6">The sequence shown here is derived from an EMBL/GenBank/DDBJ whole genome shotgun (WGS) entry which is preliminary data.</text>
</comment>
<dbReference type="Pfam" id="PF01814">
    <property type="entry name" value="Hemerythrin"/>
    <property type="match status" value="1"/>
</dbReference>
<dbReference type="GO" id="GO:0046872">
    <property type="term" value="F:metal ion binding"/>
    <property type="evidence" value="ECO:0007669"/>
    <property type="project" value="UniProtKB-KW"/>
</dbReference>
<reference evidence="6 7" key="1">
    <citation type="submission" date="2019-08" db="EMBL/GenBank/DDBJ databases">
        <title>In-depth cultivation of the pig gut microbiome towards novel bacterial diversity and tailored functional studies.</title>
        <authorList>
            <person name="Wylensek D."/>
            <person name="Hitch T.C.A."/>
            <person name="Clavel T."/>
        </authorList>
    </citation>
    <scope>NUCLEOTIDE SEQUENCE [LARGE SCALE GENOMIC DNA]</scope>
    <source>
        <strain evidence="6 7">LKV-178-WT-2A</strain>
    </source>
</reference>
<dbReference type="EMBL" id="VUNG01000002">
    <property type="protein sequence ID" value="MST83429.1"/>
    <property type="molecule type" value="Genomic_DNA"/>
</dbReference>
<comment type="subcellular location">
    <subcellularLocation>
        <location evidence="1">Cytoplasm</location>
    </subcellularLocation>
</comment>
<evidence type="ECO:0000256" key="4">
    <source>
        <dbReference type="ARBA" id="ARBA00023004"/>
    </source>
</evidence>
<dbReference type="PANTHER" id="PTHR36438">
    <property type="entry name" value="IRON-SULFUR CLUSTER REPAIR PROTEIN YTFE"/>
    <property type="match status" value="1"/>
</dbReference>
<feature type="domain" description="Hemerythrin-like" evidence="5">
    <location>
        <begin position="20"/>
        <end position="167"/>
    </location>
</feature>
<keyword evidence="4" id="KW-0408">Iron</keyword>
<dbReference type="AlphaFoldDB" id="A0A7K0KC31"/>
<dbReference type="Gene3D" id="1.20.120.520">
    <property type="entry name" value="nmb1532 protein domain like"/>
    <property type="match status" value="1"/>
</dbReference>
<dbReference type="InterPro" id="IPR012312">
    <property type="entry name" value="Hemerythrin-like"/>
</dbReference>